<dbReference type="PANTHER" id="PTHR42930">
    <property type="entry name" value="PHOSPHATE-SPECIFIC TRANSPORT SYSTEM ACCESSORY PROTEIN PHOU"/>
    <property type="match status" value="1"/>
</dbReference>
<accession>A0A2R7Y759</accession>
<keyword evidence="1" id="KW-0592">Phosphate transport</keyword>
<reference evidence="3 4" key="1">
    <citation type="submission" date="2017-04" db="EMBL/GenBank/DDBJ databases">
        <title>Draft Aigarchaeota genome from a New Zealand hot spring.</title>
        <authorList>
            <person name="Reysenbach A.-L."/>
            <person name="Donaho J.A."/>
            <person name="Gerhart J."/>
            <person name="Kelley J.F."/>
            <person name="Kouba K."/>
            <person name="Podar M."/>
            <person name="Stott M."/>
        </authorList>
    </citation>
    <scope>NUCLEOTIDE SEQUENCE [LARGE SCALE GENOMIC DNA]</scope>
    <source>
        <strain evidence="3">NZ13_MG1</strain>
    </source>
</reference>
<proteinExistence type="inferred from homology"/>
<name>A0A2R7Y759_9ARCH</name>
<dbReference type="Proteomes" id="UP000244066">
    <property type="component" value="Unassembled WGS sequence"/>
</dbReference>
<dbReference type="AlphaFoldDB" id="A0A2R7Y759"/>
<keyword evidence="1" id="KW-0963">Cytoplasm</keyword>
<evidence type="ECO:0000313" key="3">
    <source>
        <dbReference type="EMBL" id="PUA32702.1"/>
    </source>
</evidence>
<dbReference type="InterPro" id="IPR026022">
    <property type="entry name" value="PhoU_dom"/>
</dbReference>
<dbReference type="EMBL" id="NDWU01000007">
    <property type="protein sequence ID" value="PUA32702.1"/>
    <property type="molecule type" value="Genomic_DNA"/>
</dbReference>
<dbReference type="InterPro" id="IPR038078">
    <property type="entry name" value="PhoU-like_sf"/>
</dbReference>
<protein>
    <recommendedName>
        <fullName evidence="1">Phosphate-specific transport system accessory protein PhoU</fullName>
    </recommendedName>
</protein>
<dbReference type="GO" id="GO:0006817">
    <property type="term" value="P:phosphate ion transport"/>
    <property type="evidence" value="ECO:0007669"/>
    <property type="project" value="UniProtKB-KW"/>
</dbReference>
<dbReference type="GO" id="GO:0045936">
    <property type="term" value="P:negative regulation of phosphate metabolic process"/>
    <property type="evidence" value="ECO:0007669"/>
    <property type="project" value="InterPro"/>
</dbReference>
<comment type="subcellular location">
    <subcellularLocation>
        <location evidence="1">Cytoplasm</location>
    </subcellularLocation>
</comment>
<evidence type="ECO:0000256" key="1">
    <source>
        <dbReference type="PIRNR" id="PIRNR003107"/>
    </source>
</evidence>
<organism evidence="3 4">
    <name type="scientific">Candidatus Terraquivivens tikiterensis</name>
    <dbReference type="NCBI Taxonomy" id="1980982"/>
    <lineage>
        <taxon>Archaea</taxon>
        <taxon>Nitrososphaerota</taxon>
        <taxon>Candidatus Wolframiiraptoraceae</taxon>
        <taxon>Candidatus Terraquivivens</taxon>
    </lineage>
</organism>
<dbReference type="SUPFAM" id="SSF109755">
    <property type="entry name" value="PhoU-like"/>
    <property type="match status" value="1"/>
</dbReference>
<dbReference type="InterPro" id="IPR028366">
    <property type="entry name" value="PhoU"/>
</dbReference>
<comment type="caution">
    <text evidence="3">The sequence shown here is derived from an EMBL/GenBank/DDBJ whole genome shotgun (WGS) entry which is preliminary data.</text>
</comment>
<dbReference type="PIRSF" id="PIRSF003107">
    <property type="entry name" value="PhoU"/>
    <property type="match status" value="1"/>
</dbReference>
<dbReference type="GO" id="GO:0030643">
    <property type="term" value="P:intracellular phosphate ion homeostasis"/>
    <property type="evidence" value="ECO:0007669"/>
    <property type="project" value="InterPro"/>
</dbReference>
<comment type="similarity">
    <text evidence="1">Belongs to the PhoU family.</text>
</comment>
<comment type="function">
    <text evidence="1">Plays a role in the regulation of phosphate uptake.</text>
</comment>
<comment type="subunit">
    <text evidence="1">Homodimer.</text>
</comment>
<evidence type="ECO:0000259" key="2">
    <source>
        <dbReference type="Pfam" id="PF01895"/>
    </source>
</evidence>
<sequence length="211" mass="24311">MKRLLDEGLEKLTNMILDMASISSKVVELAIDGYVSGRDVSKEVFQTAQQLRILEDEVVELGMELIARYQPVASDLRYIRSCMEIAYGFLRYGRYAYDISQVLSMFGDLRECKKDIVQETGKKVCEMIRMSVTAFKNRDVELAKKLELMDDEIDEAYVEFVKQAIENPLSGKKCDISITLILRYLERIADHATYIGESVEYIITGERAYRR</sequence>
<keyword evidence="1" id="KW-0813">Transport</keyword>
<dbReference type="Pfam" id="PF01895">
    <property type="entry name" value="PhoU"/>
    <property type="match status" value="2"/>
</dbReference>
<dbReference type="Gene3D" id="1.20.58.220">
    <property type="entry name" value="Phosphate transport system protein phou homolog 2, domain 2"/>
    <property type="match status" value="1"/>
</dbReference>
<feature type="domain" description="PhoU" evidence="2">
    <location>
        <begin position="119"/>
        <end position="199"/>
    </location>
</feature>
<feature type="domain" description="PhoU" evidence="2">
    <location>
        <begin position="16"/>
        <end position="101"/>
    </location>
</feature>
<dbReference type="PANTHER" id="PTHR42930:SF3">
    <property type="entry name" value="PHOSPHATE-SPECIFIC TRANSPORT SYSTEM ACCESSORY PROTEIN PHOU"/>
    <property type="match status" value="1"/>
</dbReference>
<gene>
    <name evidence="3" type="ORF">B9J98_03770</name>
</gene>
<evidence type="ECO:0000313" key="4">
    <source>
        <dbReference type="Proteomes" id="UP000244066"/>
    </source>
</evidence>
<dbReference type="GO" id="GO:0005737">
    <property type="term" value="C:cytoplasm"/>
    <property type="evidence" value="ECO:0007669"/>
    <property type="project" value="UniProtKB-SubCell"/>
</dbReference>